<dbReference type="PROSITE" id="PS50893">
    <property type="entry name" value="ABC_TRANSPORTER_2"/>
    <property type="match status" value="1"/>
</dbReference>
<evidence type="ECO:0000256" key="3">
    <source>
        <dbReference type="ARBA" id="ARBA00022692"/>
    </source>
</evidence>
<sequence length="612" mass="65081">MSRLPDGRGSGSSPLPPGRTGAGPRLPEDEGRRGVMALLRPFMAGRWPSLLLAAGLSCITVIAGVALLSVAGWFLTGAFLATAASAFNLFVPSALVRALAFLRIGARYLERLTGHAATLAFLADVRVALFASLARLQPAQLARYRDGDLVARLVGDIDALDAVFLSFLLPWISVLLAGLAFGLWAVWLLPTAYAWWLLCVLILMTAVLPAWVVRRSLEDGERLRRQSSLTRSQLHDIVSRHADVVVFAMQPAARNHFRKAGDVLESSRDRLAAHGSFGALLQQCSAALLLGALLWGGMEVYLRESISAPLWVALILGALGLFEAGAMLVRGVSRLGAGAAAASRVGAVLRQAPDAEQAPQPRALPMQGELALSGVCLRYDRPALEISGGDDPWPAAVAAEDEAEARESPPVLRDVSLHVGQGERIALVGDSGSGKSSLLAVIMRIVAPQAGNVRYGGIDLAEVDPAVLYQRFALLSQDSPVFLGTIRQNLKIGGPHASDAQLWDALEQAGLDAFVQSLDDGLDAWVGEAGRTLSVGQARRLCLARLLLTDAQVWLLDEPTAGLDREAQLAFFRDLARVAGKRTVILATHADVPEGVVSRTVRIGLDGRLGDA</sequence>
<evidence type="ECO:0000313" key="12">
    <source>
        <dbReference type="EMBL" id="TCV03053.1"/>
    </source>
</evidence>
<dbReference type="Proteomes" id="UP000294692">
    <property type="component" value="Unassembled WGS sequence"/>
</dbReference>
<feature type="transmembrane region" description="Helical" evidence="9">
    <location>
        <begin position="162"/>
        <end position="187"/>
    </location>
</feature>
<dbReference type="GO" id="GO:0045454">
    <property type="term" value="P:cell redox homeostasis"/>
    <property type="evidence" value="ECO:0007669"/>
    <property type="project" value="InterPro"/>
</dbReference>
<keyword evidence="2" id="KW-1003">Cell membrane</keyword>
<dbReference type="Gene3D" id="1.20.1560.10">
    <property type="entry name" value="ABC transporter type 1, transmembrane domain"/>
    <property type="match status" value="1"/>
</dbReference>
<dbReference type="RefSeq" id="WP_243650711.1">
    <property type="nucleotide sequence ID" value="NZ_JBHRVM010000001.1"/>
</dbReference>
<organism evidence="12 13">
    <name type="scientific">Paracandidimonas soli</name>
    <dbReference type="NCBI Taxonomy" id="1917182"/>
    <lineage>
        <taxon>Bacteria</taxon>
        <taxon>Pseudomonadati</taxon>
        <taxon>Pseudomonadota</taxon>
        <taxon>Betaproteobacteria</taxon>
        <taxon>Burkholderiales</taxon>
        <taxon>Alcaligenaceae</taxon>
        <taxon>Paracandidimonas</taxon>
    </lineage>
</organism>
<evidence type="ECO:0000256" key="1">
    <source>
        <dbReference type="ARBA" id="ARBA00004651"/>
    </source>
</evidence>
<evidence type="ECO:0000256" key="6">
    <source>
        <dbReference type="ARBA" id="ARBA00022989"/>
    </source>
</evidence>
<keyword evidence="6 9" id="KW-1133">Transmembrane helix</keyword>
<keyword evidence="7 9" id="KW-0472">Membrane</keyword>
<dbReference type="GO" id="GO:0016887">
    <property type="term" value="F:ATP hydrolysis activity"/>
    <property type="evidence" value="ECO:0007669"/>
    <property type="project" value="InterPro"/>
</dbReference>
<comment type="subcellular location">
    <subcellularLocation>
        <location evidence="1">Cell membrane</location>
        <topology evidence="1">Multi-pass membrane protein</topology>
    </subcellularLocation>
</comment>
<name>A0A4R3VGA3_9BURK</name>
<dbReference type="GO" id="GO:0034040">
    <property type="term" value="F:ATPase-coupled lipid transmembrane transporter activity"/>
    <property type="evidence" value="ECO:0007669"/>
    <property type="project" value="TreeGrafter"/>
</dbReference>
<evidence type="ECO:0000259" key="10">
    <source>
        <dbReference type="PROSITE" id="PS50893"/>
    </source>
</evidence>
<dbReference type="InterPro" id="IPR003439">
    <property type="entry name" value="ABC_transporter-like_ATP-bd"/>
</dbReference>
<evidence type="ECO:0000256" key="7">
    <source>
        <dbReference type="ARBA" id="ARBA00023136"/>
    </source>
</evidence>
<feature type="transmembrane region" description="Helical" evidence="9">
    <location>
        <begin position="193"/>
        <end position="213"/>
    </location>
</feature>
<dbReference type="NCBIfam" id="TIGR02868">
    <property type="entry name" value="CydC"/>
    <property type="match status" value="1"/>
</dbReference>
<keyword evidence="3 9" id="KW-0812">Transmembrane</keyword>
<dbReference type="GO" id="GO:0034775">
    <property type="term" value="P:glutathione transmembrane transport"/>
    <property type="evidence" value="ECO:0007669"/>
    <property type="project" value="InterPro"/>
</dbReference>
<evidence type="ECO:0000259" key="11">
    <source>
        <dbReference type="PROSITE" id="PS50929"/>
    </source>
</evidence>
<feature type="transmembrane region" description="Helical" evidence="9">
    <location>
        <begin position="80"/>
        <end position="102"/>
    </location>
</feature>
<dbReference type="GO" id="GO:0005524">
    <property type="term" value="F:ATP binding"/>
    <property type="evidence" value="ECO:0007669"/>
    <property type="project" value="UniProtKB-KW"/>
</dbReference>
<evidence type="ECO:0000256" key="8">
    <source>
        <dbReference type="SAM" id="MobiDB-lite"/>
    </source>
</evidence>
<dbReference type="InterPro" id="IPR039421">
    <property type="entry name" value="Type_1_exporter"/>
</dbReference>
<dbReference type="PROSITE" id="PS50929">
    <property type="entry name" value="ABC_TM1F"/>
    <property type="match status" value="1"/>
</dbReference>
<dbReference type="InterPro" id="IPR011527">
    <property type="entry name" value="ABC1_TM_dom"/>
</dbReference>
<dbReference type="SUPFAM" id="SSF90123">
    <property type="entry name" value="ABC transporter transmembrane region"/>
    <property type="match status" value="1"/>
</dbReference>
<protein>
    <submittedName>
        <fullName evidence="12">ATP-binding cassette subfamily C protein CydC</fullName>
    </submittedName>
</protein>
<accession>A0A4R3VGA3</accession>
<keyword evidence="5 12" id="KW-0067">ATP-binding</keyword>
<feature type="region of interest" description="Disordered" evidence="8">
    <location>
        <begin position="1"/>
        <end position="29"/>
    </location>
</feature>
<evidence type="ECO:0000313" key="13">
    <source>
        <dbReference type="Proteomes" id="UP000294692"/>
    </source>
</evidence>
<dbReference type="InterPro" id="IPR003593">
    <property type="entry name" value="AAA+_ATPase"/>
</dbReference>
<evidence type="ECO:0000256" key="9">
    <source>
        <dbReference type="SAM" id="Phobius"/>
    </source>
</evidence>
<keyword evidence="4" id="KW-0547">Nucleotide-binding</keyword>
<dbReference type="PROSITE" id="PS00211">
    <property type="entry name" value="ABC_TRANSPORTER_1"/>
    <property type="match status" value="1"/>
</dbReference>
<dbReference type="AlphaFoldDB" id="A0A4R3VGA3"/>
<dbReference type="Pfam" id="PF00664">
    <property type="entry name" value="ABC_membrane"/>
    <property type="match status" value="1"/>
</dbReference>
<dbReference type="GO" id="GO:0005886">
    <property type="term" value="C:plasma membrane"/>
    <property type="evidence" value="ECO:0007669"/>
    <property type="project" value="UniProtKB-SubCell"/>
</dbReference>
<dbReference type="InterPro" id="IPR036640">
    <property type="entry name" value="ABC1_TM_sf"/>
</dbReference>
<dbReference type="PANTHER" id="PTHR24221">
    <property type="entry name" value="ATP-BINDING CASSETTE SUB-FAMILY B"/>
    <property type="match status" value="1"/>
</dbReference>
<dbReference type="SUPFAM" id="SSF52540">
    <property type="entry name" value="P-loop containing nucleoside triphosphate hydrolases"/>
    <property type="match status" value="1"/>
</dbReference>
<dbReference type="Pfam" id="PF00005">
    <property type="entry name" value="ABC_tran"/>
    <property type="match status" value="1"/>
</dbReference>
<dbReference type="InterPro" id="IPR027417">
    <property type="entry name" value="P-loop_NTPase"/>
</dbReference>
<dbReference type="SMART" id="SM00382">
    <property type="entry name" value="AAA"/>
    <property type="match status" value="1"/>
</dbReference>
<feature type="domain" description="ABC transmembrane type-1" evidence="11">
    <location>
        <begin position="51"/>
        <end position="337"/>
    </location>
</feature>
<feature type="transmembrane region" description="Helical" evidence="9">
    <location>
        <begin position="50"/>
        <end position="74"/>
    </location>
</feature>
<feature type="domain" description="ABC transporter" evidence="10">
    <location>
        <begin position="397"/>
        <end position="612"/>
    </location>
</feature>
<feature type="transmembrane region" description="Helical" evidence="9">
    <location>
        <begin position="310"/>
        <end position="329"/>
    </location>
</feature>
<evidence type="ECO:0000256" key="4">
    <source>
        <dbReference type="ARBA" id="ARBA00022741"/>
    </source>
</evidence>
<dbReference type="InterPro" id="IPR014223">
    <property type="entry name" value="ABC_CydC/D"/>
</dbReference>
<reference evidence="12 13" key="1">
    <citation type="submission" date="2019-03" db="EMBL/GenBank/DDBJ databases">
        <title>Genomic Encyclopedia of Type Strains, Phase IV (KMG-IV): sequencing the most valuable type-strain genomes for metagenomic binning, comparative biology and taxonomic classification.</title>
        <authorList>
            <person name="Goeker M."/>
        </authorList>
    </citation>
    <scope>NUCLEOTIDE SEQUENCE [LARGE SCALE GENOMIC DNA]</scope>
    <source>
        <strain evidence="12 13">DSM 100048</strain>
    </source>
</reference>
<proteinExistence type="predicted"/>
<dbReference type="Gene3D" id="3.40.50.300">
    <property type="entry name" value="P-loop containing nucleotide triphosphate hydrolases"/>
    <property type="match status" value="1"/>
</dbReference>
<gene>
    <name evidence="12" type="ORF">EV686_101515</name>
</gene>
<dbReference type="EMBL" id="SMBX01000001">
    <property type="protein sequence ID" value="TCV03053.1"/>
    <property type="molecule type" value="Genomic_DNA"/>
</dbReference>
<dbReference type="GO" id="GO:0140359">
    <property type="term" value="F:ABC-type transporter activity"/>
    <property type="evidence" value="ECO:0007669"/>
    <property type="project" value="InterPro"/>
</dbReference>
<evidence type="ECO:0000256" key="2">
    <source>
        <dbReference type="ARBA" id="ARBA00022475"/>
    </source>
</evidence>
<dbReference type="PANTHER" id="PTHR24221:SF653">
    <property type="entry name" value="TRANSPORT ATP-BINDING PROTEIN CYDC"/>
    <property type="match status" value="1"/>
</dbReference>
<dbReference type="InterPro" id="IPR017871">
    <property type="entry name" value="ABC_transporter-like_CS"/>
</dbReference>
<evidence type="ECO:0000256" key="5">
    <source>
        <dbReference type="ARBA" id="ARBA00022840"/>
    </source>
</evidence>
<comment type="caution">
    <text evidence="12">The sequence shown here is derived from an EMBL/GenBank/DDBJ whole genome shotgun (WGS) entry which is preliminary data.</text>
</comment>
<keyword evidence="13" id="KW-1185">Reference proteome</keyword>